<reference evidence="8" key="1">
    <citation type="journal article" date="2019" name="Int. J. Syst. Evol. Microbiol.">
        <title>The Global Catalogue of Microorganisms (GCM) 10K type strain sequencing project: providing services to taxonomists for standard genome sequencing and annotation.</title>
        <authorList>
            <consortium name="The Broad Institute Genomics Platform"/>
            <consortium name="The Broad Institute Genome Sequencing Center for Infectious Disease"/>
            <person name="Wu L."/>
            <person name="Ma J."/>
        </authorList>
    </citation>
    <scope>NUCLEOTIDE SEQUENCE [LARGE SCALE GENOMIC DNA]</scope>
    <source>
        <strain evidence="8">CGMCC 1.12479</strain>
    </source>
</reference>
<feature type="transmembrane region" description="Helical" evidence="6">
    <location>
        <begin position="438"/>
        <end position="457"/>
    </location>
</feature>
<proteinExistence type="predicted"/>
<dbReference type="SUPFAM" id="SSF53448">
    <property type="entry name" value="Nucleotide-diphospho-sugar transferases"/>
    <property type="match status" value="1"/>
</dbReference>
<protein>
    <submittedName>
        <fullName evidence="7">Glycosyl transferase</fullName>
    </submittedName>
</protein>
<evidence type="ECO:0000313" key="8">
    <source>
        <dbReference type="Proteomes" id="UP000635885"/>
    </source>
</evidence>
<keyword evidence="2 7" id="KW-0808">Transferase</keyword>
<evidence type="ECO:0000313" key="7">
    <source>
        <dbReference type="EMBL" id="GGC34707.1"/>
    </source>
</evidence>
<evidence type="ECO:0000256" key="6">
    <source>
        <dbReference type="SAM" id="Phobius"/>
    </source>
</evidence>
<comment type="caution">
    <text evidence="7">The sequence shown here is derived from an EMBL/GenBank/DDBJ whole genome shotgun (WGS) entry which is preliminary data.</text>
</comment>
<dbReference type="InterPro" id="IPR029044">
    <property type="entry name" value="Nucleotide-diphossugar_trans"/>
</dbReference>
<keyword evidence="4 6" id="KW-1133">Transmembrane helix</keyword>
<dbReference type="EMBL" id="BMFD01000003">
    <property type="protein sequence ID" value="GGC34707.1"/>
    <property type="molecule type" value="Genomic_DNA"/>
</dbReference>
<feature type="transmembrane region" description="Helical" evidence="6">
    <location>
        <begin position="463"/>
        <end position="481"/>
    </location>
</feature>
<evidence type="ECO:0000256" key="5">
    <source>
        <dbReference type="ARBA" id="ARBA00023136"/>
    </source>
</evidence>
<dbReference type="CDD" id="cd06437">
    <property type="entry name" value="CESA_CaSu_A2"/>
    <property type="match status" value="1"/>
</dbReference>
<dbReference type="GO" id="GO:0016740">
    <property type="term" value="F:transferase activity"/>
    <property type="evidence" value="ECO:0007669"/>
    <property type="project" value="UniProtKB-KW"/>
</dbReference>
<feature type="transmembrane region" description="Helical" evidence="6">
    <location>
        <begin position="308"/>
        <end position="331"/>
    </location>
</feature>
<evidence type="ECO:0000256" key="3">
    <source>
        <dbReference type="ARBA" id="ARBA00022692"/>
    </source>
</evidence>
<keyword evidence="8" id="KW-1185">Reference proteome</keyword>
<feature type="transmembrane region" description="Helical" evidence="6">
    <location>
        <begin position="343"/>
        <end position="366"/>
    </location>
</feature>
<organism evidence="7 8">
    <name type="scientific">Belliella aquatica</name>
    <dbReference type="NCBI Taxonomy" id="1323734"/>
    <lineage>
        <taxon>Bacteria</taxon>
        <taxon>Pseudomonadati</taxon>
        <taxon>Bacteroidota</taxon>
        <taxon>Cytophagia</taxon>
        <taxon>Cytophagales</taxon>
        <taxon>Cyclobacteriaceae</taxon>
        <taxon>Belliella</taxon>
    </lineage>
</organism>
<evidence type="ECO:0000256" key="1">
    <source>
        <dbReference type="ARBA" id="ARBA00004308"/>
    </source>
</evidence>
<dbReference type="Proteomes" id="UP000635885">
    <property type="component" value="Unassembled WGS sequence"/>
</dbReference>
<evidence type="ECO:0000256" key="2">
    <source>
        <dbReference type="ARBA" id="ARBA00022679"/>
    </source>
</evidence>
<dbReference type="Pfam" id="PF13641">
    <property type="entry name" value="Glyco_tranf_2_3"/>
    <property type="match status" value="1"/>
</dbReference>
<evidence type="ECO:0000256" key="4">
    <source>
        <dbReference type="ARBA" id="ARBA00022989"/>
    </source>
</evidence>
<comment type="subcellular location">
    <subcellularLocation>
        <location evidence="1">Endomembrane system</location>
    </subcellularLocation>
</comment>
<feature type="transmembrane region" description="Helical" evidence="6">
    <location>
        <begin position="6"/>
        <end position="30"/>
    </location>
</feature>
<keyword evidence="3 6" id="KW-0812">Transmembrane</keyword>
<dbReference type="PANTHER" id="PTHR32044">
    <property type="entry name" value="GLUCOMANNAN 4-BETA-MANNOSYLTRANSFERASE 9"/>
    <property type="match status" value="1"/>
</dbReference>
<name>A0ABQ1M7M1_9BACT</name>
<gene>
    <name evidence="7" type="ORF">GCM10010993_12090</name>
</gene>
<keyword evidence="5 6" id="KW-0472">Membrane</keyword>
<sequence length="487" mass="55903">MIFIYIIMGIYALAMLFILLYSFAQANLLYHFFQFRKNIPKASPPTWEKLPFVTIQLPVFNEKYVVERLIDASAKFNYPKDKFEIQLLDDSTDETAAILKSYIQNYPEIDFQYIHRTDRTGFKAGALKAGLEQAKGEFIAVFDADFVPDPDFILHTIGHFSNEKIGMVQSRWTHLNEGYSILTRLQAFALDAHFMVEQMGRNHQQAFINFNGTGGIWRKSCILDAGNWHDDTLTEDLDLSYRSQQKGWEFIYRPDVKSPAELPPVMSAIKSQQFRWTKGGAECAAKHLKNVWLQPLGLRKKLHASAHLLNAAIFIAVVLVSLCSIPLWWAFQQDMIPGEIFRGAAVFLVGFVIIALVYFFANLSLVEFSTKGILRFLWELPLFLSVSMGLSIHNAQAVWEGLTGKKSPFIRTPKYNLSETESWKKNSYHQLKVPMTTYLEGIMAVVFLFMVVMSIYFQTYEMLVFHAMLALGFTLVSIESFKSYRLQ</sequence>
<dbReference type="RefSeq" id="WP_188440726.1">
    <property type="nucleotide sequence ID" value="NZ_BMFD01000003.1"/>
</dbReference>
<accession>A0ABQ1M7M1</accession>
<dbReference type="Gene3D" id="3.90.550.10">
    <property type="entry name" value="Spore Coat Polysaccharide Biosynthesis Protein SpsA, Chain A"/>
    <property type="match status" value="1"/>
</dbReference>
<dbReference type="PANTHER" id="PTHR32044:SF80">
    <property type="entry name" value="XYLOGLUCAN GLYCOSYLTRANSFERASE 2-RELATED"/>
    <property type="match status" value="1"/>
</dbReference>